<organism evidence="1 2">
    <name type="scientific">Vaccinium darrowii</name>
    <dbReference type="NCBI Taxonomy" id="229202"/>
    <lineage>
        <taxon>Eukaryota</taxon>
        <taxon>Viridiplantae</taxon>
        <taxon>Streptophyta</taxon>
        <taxon>Embryophyta</taxon>
        <taxon>Tracheophyta</taxon>
        <taxon>Spermatophyta</taxon>
        <taxon>Magnoliopsida</taxon>
        <taxon>eudicotyledons</taxon>
        <taxon>Gunneridae</taxon>
        <taxon>Pentapetalae</taxon>
        <taxon>asterids</taxon>
        <taxon>Ericales</taxon>
        <taxon>Ericaceae</taxon>
        <taxon>Vaccinioideae</taxon>
        <taxon>Vaccinieae</taxon>
        <taxon>Vaccinium</taxon>
    </lineage>
</organism>
<gene>
    <name evidence="1" type="ORF">Vadar_023019</name>
</gene>
<comment type="caution">
    <text evidence="1">The sequence shown here is derived from an EMBL/GenBank/DDBJ whole genome shotgun (WGS) entry which is preliminary data.</text>
</comment>
<proteinExistence type="predicted"/>
<evidence type="ECO:0000313" key="1">
    <source>
        <dbReference type="EMBL" id="KAH7847188.1"/>
    </source>
</evidence>
<sequence length="135" mass="15151">MGQNTVQPSTLMSDFLRQCGGYAFIDGGAATEFERRGADLNDPLWSAKYLISSPHLIRKQFLKEILNELCSTPKGKQTMELSSSSQNKINLLRIQVPNKIGVYLNAYSSKLGFSWKKDEVFSIGISPVLYRILMV</sequence>
<keyword evidence="2" id="KW-1185">Reference proteome</keyword>
<dbReference type="Proteomes" id="UP000828048">
    <property type="component" value="Chromosome 5"/>
</dbReference>
<accession>A0ACB7Y1X3</accession>
<evidence type="ECO:0000313" key="2">
    <source>
        <dbReference type="Proteomes" id="UP000828048"/>
    </source>
</evidence>
<protein>
    <submittedName>
        <fullName evidence="1">Uncharacterized protein</fullName>
    </submittedName>
</protein>
<dbReference type="EMBL" id="CM037155">
    <property type="protein sequence ID" value="KAH7847188.1"/>
    <property type="molecule type" value="Genomic_DNA"/>
</dbReference>
<reference evidence="1 2" key="1">
    <citation type="journal article" date="2021" name="Hortic Res">
        <title>High-quality reference genome and annotation aids understanding of berry development for evergreen blueberry (Vaccinium darrowii).</title>
        <authorList>
            <person name="Yu J."/>
            <person name="Hulse-Kemp A.M."/>
            <person name="Babiker E."/>
            <person name="Staton M."/>
        </authorList>
    </citation>
    <scope>NUCLEOTIDE SEQUENCE [LARGE SCALE GENOMIC DNA]</scope>
    <source>
        <strain evidence="2">cv. NJ 8807/NJ 8810</strain>
        <tissue evidence="1">Young leaf</tissue>
    </source>
</reference>
<name>A0ACB7Y1X3_9ERIC</name>